<sequence length="318" mass="36056">MDDAKLERIPRQLDWNLLRTFMVIVQEGSITRAANRLLLKQPTVSSALKRLEVQLDRQLIERGGGAFRVTEAGELLYRECVDIYGNISRLSVLLRDVREEITGHVKIASASHVVCPFYDETLADVHARHPGITYSIEVDTSAEVQRAVLQKTASLGLGLVHERHPQLSYDLMFREHFGFFCGPRHRLFRRRGLQLADLRSESFVSFKTDQISDALRPVALLRAQENLADRIIATSSHLEEVRRMIVAGIGIGVLPIHAVERDVRDGLLWRLPPYEAPPAIDIYLIANPATPFNRAEQTVLDALRRRLAEIPESQRTYA</sequence>
<dbReference type="InterPro" id="IPR036390">
    <property type="entry name" value="WH_DNA-bd_sf"/>
</dbReference>
<keyword evidence="7" id="KW-1185">Reference proteome</keyword>
<keyword evidence="2" id="KW-0805">Transcription regulation</keyword>
<dbReference type="Gene3D" id="3.40.190.10">
    <property type="entry name" value="Periplasmic binding protein-like II"/>
    <property type="match status" value="2"/>
</dbReference>
<keyword evidence="4" id="KW-0804">Transcription</keyword>
<dbReference type="Pfam" id="PF03466">
    <property type="entry name" value="LysR_substrate"/>
    <property type="match status" value="1"/>
</dbReference>
<dbReference type="PANTHER" id="PTHR30126">
    <property type="entry name" value="HTH-TYPE TRANSCRIPTIONAL REGULATOR"/>
    <property type="match status" value="1"/>
</dbReference>
<gene>
    <name evidence="6" type="ORF">CKO21_08825</name>
</gene>
<protein>
    <submittedName>
        <fullName evidence="6">LysR family transcriptional regulator</fullName>
    </submittedName>
</protein>
<dbReference type="InterPro" id="IPR000847">
    <property type="entry name" value="LysR_HTH_N"/>
</dbReference>
<dbReference type="GO" id="GO:0000976">
    <property type="term" value="F:transcription cis-regulatory region binding"/>
    <property type="evidence" value="ECO:0007669"/>
    <property type="project" value="TreeGrafter"/>
</dbReference>
<feature type="domain" description="HTH lysR-type" evidence="5">
    <location>
        <begin position="13"/>
        <end position="70"/>
    </location>
</feature>
<evidence type="ECO:0000256" key="3">
    <source>
        <dbReference type="ARBA" id="ARBA00023125"/>
    </source>
</evidence>
<dbReference type="SUPFAM" id="SSF46785">
    <property type="entry name" value="Winged helix' DNA-binding domain"/>
    <property type="match status" value="1"/>
</dbReference>
<dbReference type="SUPFAM" id="SSF53850">
    <property type="entry name" value="Periplasmic binding protein-like II"/>
    <property type="match status" value="1"/>
</dbReference>
<dbReference type="PRINTS" id="PR00039">
    <property type="entry name" value="HTHLYSR"/>
</dbReference>
<dbReference type="Gene3D" id="1.10.10.10">
    <property type="entry name" value="Winged helix-like DNA-binding domain superfamily/Winged helix DNA-binding domain"/>
    <property type="match status" value="1"/>
</dbReference>
<dbReference type="PANTHER" id="PTHR30126:SF91">
    <property type="entry name" value="LYSR FAMILY TRANSCRIPTIONAL REGULATOR"/>
    <property type="match status" value="1"/>
</dbReference>
<proteinExistence type="inferred from homology"/>
<evidence type="ECO:0000256" key="1">
    <source>
        <dbReference type="ARBA" id="ARBA00009437"/>
    </source>
</evidence>
<evidence type="ECO:0000259" key="5">
    <source>
        <dbReference type="PROSITE" id="PS50931"/>
    </source>
</evidence>
<evidence type="ECO:0000313" key="7">
    <source>
        <dbReference type="Proteomes" id="UP000778970"/>
    </source>
</evidence>
<dbReference type="AlphaFoldDB" id="A0A934QJ42"/>
<evidence type="ECO:0000256" key="4">
    <source>
        <dbReference type="ARBA" id="ARBA00023163"/>
    </source>
</evidence>
<dbReference type="RefSeq" id="WP_027287872.1">
    <property type="nucleotide sequence ID" value="NZ_NRRE01000023.1"/>
</dbReference>
<dbReference type="GO" id="GO:0003700">
    <property type="term" value="F:DNA-binding transcription factor activity"/>
    <property type="evidence" value="ECO:0007669"/>
    <property type="project" value="InterPro"/>
</dbReference>
<dbReference type="InterPro" id="IPR005119">
    <property type="entry name" value="LysR_subst-bd"/>
</dbReference>
<dbReference type="CDD" id="cd05466">
    <property type="entry name" value="PBP2_LTTR_substrate"/>
    <property type="match status" value="1"/>
</dbReference>
<organism evidence="6 7">
    <name type="scientific">Rhodovibrio salinarum</name>
    <dbReference type="NCBI Taxonomy" id="1087"/>
    <lineage>
        <taxon>Bacteria</taxon>
        <taxon>Pseudomonadati</taxon>
        <taxon>Pseudomonadota</taxon>
        <taxon>Alphaproteobacteria</taxon>
        <taxon>Rhodospirillales</taxon>
        <taxon>Rhodovibrionaceae</taxon>
        <taxon>Rhodovibrio</taxon>
    </lineage>
</organism>
<name>A0A934QJ42_9PROT</name>
<accession>A0A934QJ42</accession>
<comment type="similarity">
    <text evidence="1">Belongs to the LysR transcriptional regulatory family.</text>
</comment>
<comment type="caution">
    <text evidence="6">The sequence shown here is derived from an EMBL/GenBank/DDBJ whole genome shotgun (WGS) entry which is preliminary data.</text>
</comment>
<evidence type="ECO:0000313" key="6">
    <source>
        <dbReference type="EMBL" id="MBK1697350.1"/>
    </source>
</evidence>
<reference evidence="6" key="1">
    <citation type="submission" date="2017-08" db="EMBL/GenBank/DDBJ databases">
        <authorList>
            <person name="Imhoff J.F."/>
            <person name="Rahn T."/>
            <person name="Kuenzel S."/>
            <person name="Neulinger S.C."/>
        </authorList>
    </citation>
    <scope>NUCLEOTIDE SEQUENCE</scope>
    <source>
        <strain evidence="6">DSM 9154</strain>
    </source>
</reference>
<dbReference type="InterPro" id="IPR036388">
    <property type="entry name" value="WH-like_DNA-bd_sf"/>
</dbReference>
<dbReference type="PROSITE" id="PS50931">
    <property type="entry name" value="HTH_LYSR"/>
    <property type="match status" value="1"/>
</dbReference>
<reference evidence="6" key="2">
    <citation type="journal article" date="2020" name="Microorganisms">
        <title>Osmotic Adaptation and Compatible Solute Biosynthesis of Phototrophic Bacteria as Revealed from Genome Analyses.</title>
        <authorList>
            <person name="Imhoff J.F."/>
            <person name="Rahn T."/>
            <person name="Kunzel S."/>
            <person name="Keller A."/>
            <person name="Neulinger S.C."/>
        </authorList>
    </citation>
    <scope>NUCLEOTIDE SEQUENCE</scope>
    <source>
        <strain evidence="6">DSM 9154</strain>
    </source>
</reference>
<dbReference type="Pfam" id="PF00126">
    <property type="entry name" value="HTH_1"/>
    <property type="match status" value="1"/>
</dbReference>
<evidence type="ECO:0000256" key="2">
    <source>
        <dbReference type="ARBA" id="ARBA00023015"/>
    </source>
</evidence>
<keyword evidence="3" id="KW-0238">DNA-binding</keyword>
<dbReference type="EMBL" id="NRRE01000023">
    <property type="protein sequence ID" value="MBK1697350.1"/>
    <property type="molecule type" value="Genomic_DNA"/>
</dbReference>
<dbReference type="Proteomes" id="UP000778970">
    <property type="component" value="Unassembled WGS sequence"/>
</dbReference>